<sequence length="501" mass="54372">MHQGTGPTDHEGAATEGEARCPYSAGGALELHRGGELPWRRLRERHGGLVPVELEPGVPGWLLLGYKENLQVLRDQTYFSADPRPWGAAGVPVRSEALGLDGAGHQRLRAPIVDALARADTARLVPVVERAAVHLLGRVAAEGRADLVGGYAAPLPALVLNELFGLPDEYGRLLADVAERSWSTDPGEAASAEREAHGYFRGLVERKRREPGEDLAGHLLAHPNALTDEEAAQALALVWRSGHEPTTHLIGNSLLRLLEDPAVWTAYLGGTLTPEDFVDHVMWTDPPLRVMAGRYSAMDLRFAGAHIRRGEPLLFGLASAHTDPSVSGGRDEAVSMAGNRSHLSWGAGAHRCPATAFSREVVRTALDLAVDRLRGMVLAVEPADLRWRPSLSVHGLEELPVWFTATGERAQRDEERPPDRGPARTWIRRRRRPAGQGARYQAPLAGPAREGAAAAEAVAAAPRPRRRAPQGAGARYQAPFAEKEAVPDPLDRLLADWRSRR</sequence>
<comment type="similarity">
    <text evidence="1">Belongs to the cytochrome P450 family.</text>
</comment>
<dbReference type="Gene3D" id="1.10.630.10">
    <property type="entry name" value="Cytochrome P450"/>
    <property type="match status" value="1"/>
</dbReference>
<dbReference type="PANTHER" id="PTHR46696:SF1">
    <property type="entry name" value="CYTOCHROME P450 YJIB-RELATED"/>
    <property type="match status" value="1"/>
</dbReference>
<evidence type="ECO:0000256" key="1">
    <source>
        <dbReference type="ARBA" id="ARBA00010617"/>
    </source>
</evidence>
<reference evidence="3 4" key="1">
    <citation type="submission" date="2016-11" db="EMBL/GenBank/DDBJ databases">
        <authorList>
            <person name="Jaros S."/>
            <person name="Januszkiewicz K."/>
            <person name="Wedrychowicz H."/>
        </authorList>
    </citation>
    <scope>NUCLEOTIDE SEQUENCE [LARGE SCALE GENOMIC DNA]</scope>
    <source>
        <strain evidence="3 4">CGMCC 4.5723</strain>
    </source>
</reference>
<dbReference type="GO" id="GO:0016705">
    <property type="term" value="F:oxidoreductase activity, acting on paired donors, with incorporation or reduction of molecular oxygen"/>
    <property type="evidence" value="ECO:0007669"/>
    <property type="project" value="InterPro"/>
</dbReference>
<protein>
    <submittedName>
        <fullName evidence="3">Cytochrome P450</fullName>
    </submittedName>
</protein>
<dbReference type="GO" id="GO:0004497">
    <property type="term" value="F:monooxygenase activity"/>
    <property type="evidence" value="ECO:0007669"/>
    <property type="project" value="InterPro"/>
</dbReference>
<feature type="compositionally biased region" description="Low complexity" evidence="2">
    <location>
        <begin position="442"/>
        <end position="462"/>
    </location>
</feature>
<proteinExistence type="inferred from homology"/>
<evidence type="ECO:0000256" key="2">
    <source>
        <dbReference type="SAM" id="MobiDB-lite"/>
    </source>
</evidence>
<dbReference type="PANTHER" id="PTHR46696">
    <property type="entry name" value="P450, PUTATIVE (EUROFUNG)-RELATED"/>
    <property type="match status" value="1"/>
</dbReference>
<keyword evidence="4" id="KW-1185">Reference proteome</keyword>
<organism evidence="3 4">
    <name type="scientific">Nocardiopsis flavescens</name>
    <dbReference type="NCBI Taxonomy" id="758803"/>
    <lineage>
        <taxon>Bacteria</taxon>
        <taxon>Bacillati</taxon>
        <taxon>Actinomycetota</taxon>
        <taxon>Actinomycetes</taxon>
        <taxon>Streptosporangiales</taxon>
        <taxon>Nocardiopsidaceae</taxon>
        <taxon>Nocardiopsis</taxon>
    </lineage>
</organism>
<dbReference type="GO" id="GO:0020037">
    <property type="term" value="F:heme binding"/>
    <property type="evidence" value="ECO:0007669"/>
    <property type="project" value="InterPro"/>
</dbReference>
<dbReference type="EMBL" id="FQZK01000023">
    <property type="protein sequence ID" value="SHK56181.1"/>
    <property type="molecule type" value="Genomic_DNA"/>
</dbReference>
<dbReference type="PRINTS" id="PR00359">
    <property type="entry name" value="BP450"/>
</dbReference>
<name>A0A1M6TGR1_9ACTN</name>
<dbReference type="GO" id="GO:0005506">
    <property type="term" value="F:iron ion binding"/>
    <property type="evidence" value="ECO:0007669"/>
    <property type="project" value="InterPro"/>
</dbReference>
<dbReference type="RefSeq" id="WP_073383014.1">
    <property type="nucleotide sequence ID" value="NZ_FQZK01000023.1"/>
</dbReference>
<dbReference type="STRING" id="758803.SAMN05421803_12371"/>
<feature type="region of interest" description="Disordered" evidence="2">
    <location>
        <begin position="408"/>
        <end position="489"/>
    </location>
</feature>
<dbReference type="AlphaFoldDB" id="A0A1M6TGR1"/>
<dbReference type="PROSITE" id="PS00086">
    <property type="entry name" value="CYTOCHROME_P450"/>
    <property type="match status" value="1"/>
</dbReference>
<evidence type="ECO:0000313" key="4">
    <source>
        <dbReference type="Proteomes" id="UP000184452"/>
    </source>
</evidence>
<feature type="compositionally biased region" description="Basic and acidic residues" evidence="2">
    <location>
        <begin position="409"/>
        <end position="422"/>
    </location>
</feature>
<gene>
    <name evidence="3" type="ORF">SAMN05421803_12371</name>
</gene>
<accession>A0A1M6TGR1</accession>
<dbReference type="OrthoDB" id="4133219at2"/>
<feature type="compositionally biased region" description="Low complexity" evidence="2">
    <location>
        <begin position="469"/>
        <end position="479"/>
    </location>
</feature>
<dbReference type="InterPro" id="IPR002397">
    <property type="entry name" value="Cyt_P450_B"/>
</dbReference>
<dbReference type="SUPFAM" id="SSF48264">
    <property type="entry name" value="Cytochrome P450"/>
    <property type="match status" value="1"/>
</dbReference>
<evidence type="ECO:0000313" key="3">
    <source>
        <dbReference type="EMBL" id="SHK56181.1"/>
    </source>
</evidence>
<dbReference type="InterPro" id="IPR017972">
    <property type="entry name" value="Cyt_P450_CS"/>
</dbReference>
<dbReference type="Proteomes" id="UP000184452">
    <property type="component" value="Unassembled WGS sequence"/>
</dbReference>
<dbReference type="InterPro" id="IPR036396">
    <property type="entry name" value="Cyt_P450_sf"/>
</dbReference>